<dbReference type="EMBL" id="MHOH01000011">
    <property type="protein sequence ID" value="OGZ60857.1"/>
    <property type="molecule type" value="Genomic_DNA"/>
</dbReference>
<dbReference type="InterPro" id="IPR023753">
    <property type="entry name" value="FAD/NAD-binding_dom"/>
</dbReference>
<dbReference type="PRINTS" id="PR00368">
    <property type="entry name" value="FADPNR"/>
</dbReference>
<name>A0A1G2HEE8_9BACT</name>
<sequence>MKNIVVLGAGFAGLRTAIKLEKKLKNHDGYRVVLVDKNSYHTYMPSLQEVATAHKGEKIKFADELQFESELANSVCFSISGIIKNKKIDFIKDEVIGINTDTRSVILATDQALEYEHCVLAFGSDAAHYDVEGAGTCCTSLKTVHDALRVRFAVETAMKKASEEDKKELRFITIGAGLTGFEVTAEMAKWMSHLKKKFGGTEELKINIRLLDAKDKILSEVPDKMRKLSERRLKHLGIDVMTSTKITKVEPHRVTLVGGRTLPADIIIWGGGVKGLGLFGKISGISLDKTGRVKTDEFLRAMGQENLFVAGDSAYVLDKKLNRPVPATAWAAEQQADSVAGNVLNSVANEQLKEYVPKYPGFVSSAGGKYGVAHIYGITFAGFAAWAVKRMIDLKYILSLYPVFRGLGIWLGELRLFTKND</sequence>
<evidence type="ECO:0000256" key="2">
    <source>
        <dbReference type="ARBA" id="ARBA00005272"/>
    </source>
</evidence>
<dbReference type="Gene3D" id="3.50.50.100">
    <property type="match status" value="1"/>
</dbReference>
<evidence type="ECO:0000313" key="8">
    <source>
        <dbReference type="Proteomes" id="UP000178835"/>
    </source>
</evidence>
<keyword evidence="5" id="KW-0560">Oxidoreductase</keyword>
<accession>A0A1G2HEE8</accession>
<dbReference type="PANTHER" id="PTHR42913">
    <property type="entry name" value="APOPTOSIS-INDUCING FACTOR 1"/>
    <property type="match status" value="1"/>
</dbReference>
<dbReference type="AlphaFoldDB" id="A0A1G2HEE8"/>
<evidence type="ECO:0000256" key="3">
    <source>
        <dbReference type="ARBA" id="ARBA00022630"/>
    </source>
</evidence>
<dbReference type="Pfam" id="PF07992">
    <property type="entry name" value="Pyr_redox_2"/>
    <property type="match status" value="1"/>
</dbReference>
<evidence type="ECO:0000313" key="7">
    <source>
        <dbReference type="EMBL" id="OGZ60857.1"/>
    </source>
</evidence>
<evidence type="ECO:0000259" key="6">
    <source>
        <dbReference type="Pfam" id="PF07992"/>
    </source>
</evidence>
<evidence type="ECO:0000256" key="1">
    <source>
        <dbReference type="ARBA" id="ARBA00001974"/>
    </source>
</evidence>
<dbReference type="GO" id="GO:0003955">
    <property type="term" value="F:NAD(P)H dehydrogenase (quinone) activity"/>
    <property type="evidence" value="ECO:0007669"/>
    <property type="project" value="TreeGrafter"/>
</dbReference>
<evidence type="ECO:0000256" key="4">
    <source>
        <dbReference type="ARBA" id="ARBA00022827"/>
    </source>
</evidence>
<evidence type="ECO:0000256" key="5">
    <source>
        <dbReference type="ARBA" id="ARBA00023002"/>
    </source>
</evidence>
<gene>
    <name evidence="7" type="ORF">A2919_02295</name>
</gene>
<dbReference type="Proteomes" id="UP000178835">
    <property type="component" value="Unassembled WGS sequence"/>
</dbReference>
<dbReference type="PANTHER" id="PTHR42913:SF3">
    <property type="entry name" value="64 KDA MITOCHONDRIAL NADH DEHYDROGENASE (EUROFUNG)"/>
    <property type="match status" value="1"/>
</dbReference>
<comment type="similarity">
    <text evidence="2">Belongs to the NADH dehydrogenase family.</text>
</comment>
<proteinExistence type="inferred from homology"/>
<keyword evidence="4" id="KW-0274">FAD</keyword>
<organism evidence="7 8">
    <name type="scientific">Candidatus Spechtbacteria bacterium RIFCSPLOWO2_01_FULL_43_12</name>
    <dbReference type="NCBI Taxonomy" id="1802162"/>
    <lineage>
        <taxon>Bacteria</taxon>
        <taxon>Candidatus Spechtiibacteriota</taxon>
    </lineage>
</organism>
<keyword evidence="3" id="KW-0285">Flavoprotein</keyword>
<reference evidence="7 8" key="1">
    <citation type="journal article" date="2016" name="Nat. Commun.">
        <title>Thousands of microbial genomes shed light on interconnected biogeochemical processes in an aquifer system.</title>
        <authorList>
            <person name="Anantharaman K."/>
            <person name="Brown C.T."/>
            <person name="Hug L.A."/>
            <person name="Sharon I."/>
            <person name="Castelle C.J."/>
            <person name="Probst A.J."/>
            <person name="Thomas B.C."/>
            <person name="Singh A."/>
            <person name="Wilkins M.J."/>
            <person name="Karaoz U."/>
            <person name="Brodie E.L."/>
            <person name="Williams K.H."/>
            <person name="Hubbard S.S."/>
            <person name="Banfield J.F."/>
        </authorList>
    </citation>
    <scope>NUCLEOTIDE SEQUENCE [LARGE SCALE GENOMIC DNA]</scope>
</reference>
<comment type="cofactor">
    <cofactor evidence="1">
        <name>FAD</name>
        <dbReference type="ChEBI" id="CHEBI:57692"/>
    </cofactor>
</comment>
<dbReference type="InterPro" id="IPR051169">
    <property type="entry name" value="NADH-Q_oxidoreductase"/>
</dbReference>
<dbReference type="SUPFAM" id="SSF51905">
    <property type="entry name" value="FAD/NAD(P)-binding domain"/>
    <property type="match status" value="1"/>
</dbReference>
<comment type="caution">
    <text evidence="7">The sequence shown here is derived from an EMBL/GenBank/DDBJ whole genome shotgun (WGS) entry which is preliminary data.</text>
</comment>
<dbReference type="InterPro" id="IPR036188">
    <property type="entry name" value="FAD/NAD-bd_sf"/>
</dbReference>
<feature type="domain" description="FAD/NAD(P)-binding" evidence="6">
    <location>
        <begin position="3"/>
        <end position="336"/>
    </location>
</feature>
<protein>
    <recommendedName>
        <fullName evidence="6">FAD/NAD(P)-binding domain-containing protein</fullName>
    </recommendedName>
</protein>
<dbReference type="GO" id="GO:0019646">
    <property type="term" value="P:aerobic electron transport chain"/>
    <property type="evidence" value="ECO:0007669"/>
    <property type="project" value="TreeGrafter"/>
</dbReference>